<sequence>MGVGESEDEGGAGRVRAREGSGGNLTGMASFYEARPTVAIVHRPASPRLAPPRLLSQPAPSQPCRP</sequence>
<feature type="region of interest" description="Disordered" evidence="1">
    <location>
        <begin position="1"/>
        <end position="28"/>
    </location>
</feature>
<protein>
    <submittedName>
        <fullName evidence="2">Uncharacterized protein</fullName>
    </submittedName>
</protein>
<dbReference type="AlphaFoldDB" id="A0A5B7HP07"/>
<organism evidence="2 3">
    <name type="scientific">Portunus trituberculatus</name>
    <name type="common">Swimming crab</name>
    <name type="synonym">Neptunus trituberculatus</name>
    <dbReference type="NCBI Taxonomy" id="210409"/>
    <lineage>
        <taxon>Eukaryota</taxon>
        <taxon>Metazoa</taxon>
        <taxon>Ecdysozoa</taxon>
        <taxon>Arthropoda</taxon>
        <taxon>Crustacea</taxon>
        <taxon>Multicrustacea</taxon>
        <taxon>Malacostraca</taxon>
        <taxon>Eumalacostraca</taxon>
        <taxon>Eucarida</taxon>
        <taxon>Decapoda</taxon>
        <taxon>Pleocyemata</taxon>
        <taxon>Brachyura</taxon>
        <taxon>Eubrachyura</taxon>
        <taxon>Portunoidea</taxon>
        <taxon>Portunidae</taxon>
        <taxon>Portuninae</taxon>
        <taxon>Portunus</taxon>
    </lineage>
</organism>
<evidence type="ECO:0000313" key="3">
    <source>
        <dbReference type="Proteomes" id="UP000324222"/>
    </source>
</evidence>
<evidence type="ECO:0000313" key="2">
    <source>
        <dbReference type="EMBL" id="MPC70284.1"/>
    </source>
</evidence>
<dbReference type="EMBL" id="VSRR010030870">
    <property type="protein sequence ID" value="MPC70284.1"/>
    <property type="molecule type" value="Genomic_DNA"/>
</dbReference>
<evidence type="ECO:0000256" key="1">
    <source>
        <dbReference type="SAM" id="MobiDB-lite"/>
    </source>
</evidence>
<accession>A0A5B7HP07</accession>
<feature type="compositionally biased region" description="Acidic residues" evidence="1">
    <location>
        <begin position="1"/>
        <end position="10"/>
    </location>
</feature>
<feature type="compositionally biased region" description="Low complexity" evidence="1">
    <location>
        <begin position="43"/>
        <end position="59"/>
    </location>
</feature>
<name>A0A5B7HP07_PORTR</name>
<dbReference type="Proteomes" id="UP000324222">
    <property type="component" value="Unassembled WGS sequence"/>
</dbReference>
<keyword evidence="3" id="KW-1185">Reference proteome</keyword>
<reference evidence="2 3" key="1">
    <citation type="submission" date="2019-05" db="EMBL/GenBank/DDBJ databases">
        <title>Another draft genome of Portunus trituberculatus and its Hox gene families provides insights of decapod evolution.</title>
        <authorList>
            <person name="Jeong J.-H."/>
            <person name="Song I."/>
            <person name="Kim S."/>
            <person name="Choi T."/>
            <person name="Kim D."/>
            <person name="Ryu S."/>
            <person name="Kim W."/>
        </authorList>
    </citation>
    <scope>NUCLEOTIDE SEQUENCE [LARGE SCALE GENOMIC DNA]</scope>
    <source>
        <tissue evidence="2">Muscle</tissue>
    </source>
</reference>
<proteinExistence type="predicted"/>
<gene>
    <name evidence="2" type="ORF">E2C01_064528</name>
</gene>
<feature type="region of interest" description="Disordered" evidence="1">
    <location>
        <begin position="43"/>
        <end position="66"/>
    </location>
</feature>
<comment type="caution">
    <text evidence="2">The sequence shown here is derived from an EMBL/GenBank/DDBJ whole genome shotgun (WGS) entry which is preliminary data.</text>
</comment>